<evidence type="ECO:0000256" key="9">
    <source>
        <dbReference type="SAM" id="Phobius"/>
    </source>
</evidence>
<feature type="transmembrane region" description="Helical" evidence="9">
    <location>
        <begin position="167"/>
        <end position="186"/>
    </location>
</feature>
<protein>
    <submittedName>
        <fullName evidence="11">General substrate transporter</fullName>
    </submittedName>
</protein>
<dbReference type="Pfam" id="PF00083">
    <property type="entry name" value="Sugar_tr"/>
    <property type="match status" value="1"/>
</dbReference>
<keyword evidence="5 9" id="KW-1133">Transmembrane helix</keyword>
<dbReference type="InterPro" id="IPR036259">
    <property type="entry name" value="MFS_trans_sf"/>
</dbReference>
<gene>
    <name evidence="11" type="ORF">CALCODRAFT_202077</name>
</gene>
<keyword evidence="3 8" id="KW-0813">Transport</keyword>
<evidence type="ECO:0000256" key="5">
    <source>
        <dbReference type="ARBA" id="ARBA00022989"/>
    </source>
</evidence>
<comment type="similarity">
    <text evidence="2 8">Belongs to the major facilitator superfamily. Sugar transporter (TC 2.A.1.1) family.</text>
</comment>
<name>A0A165JXV2_9BASI</name>
<evidence type="ECO:0000256" key="3">
    <source>
        <dbReference type="ARBA" id="ARBA00022448"/>
    </source>
</evidence>
<feature type="domain" description="Major facilitator superfamily (MFS) profile" evidence="10">
    <location>
        <begin position="32"/>
        <end position="473"/>
    </location>
</feature>
<comment type="subcellular location">
    <subcellularLocation>
        <location evidence="1">Membrane</location>
        <topology evidence="1">Multi-pass membrane protein</topology>
    </subcellularLocation>
</comment>
<dbReference type="PRINTS" id="PR00171">
    <property type="entry name" value="SUGRTRNSPORT"/>
</dbReference>
<keyword evidence="6 9" id="KW-0472">Membrane</keyword>
<feature type="transmembrane region" description="Helical" evidence="9">
    <location>
        <begin position="320"/>
        <end position="341"/>
    </location>
</feature>
<accession>A0A165JXV2</accession>
<evidence type="ECO:0000256" key="4">
    <source>
        <dbReference type="ARBA" id="ARBA00022692"/>
    </source>
</evidence>
<feature type="transmembrane region" description="Helical" evidence="9">
    <location>
        <begin position="380"/>
        <end position="408"/>
    </location>
</feature>
<dbReference type="EMBL" id="KV423916">
    <property type="protein sequence ID" value="KZT62409.1"/>
    <property type="molecule type" value="Genomic_DNA"/>
</dbReference>
<evidence type="ECO:0000256" key="1">
    <source>
        <dbReference type="ARBA" id="ARBA00004141"/>
    </source>
</evidence>
<comment type="catalytic activity">
    <reaction evidence="7">
        <text>myo-inositol(out) + H(+)(out) = myo-inositol(in) + H(+)(in)</text>
        <dbReference type="Rhea" id="RHEA:60364"/>
        <dbReference type="ChEBI" id="CHEBI:15378"/>
        <dbReference type="ChEBI" id="CHEBI:17268"/>
    </reaction>
</comment>
<dbReference type="Proteomes" id="UP000076842">
    <property type="component" value="Unassembled WGS sequence"/>
</dbReference>
<feature type="transmembrane region" description="Helical" evidence="9">
    <location>
        <begin position="347"/>
        <end position="368"/>
    </location>
</feature>
<dbReference type="PANTHER" id="PTHR48022:SF2">
    <property type="entry name" value="PLASTIDIC GLUCOSE TRANSPORTER 4"/>
    <property type="match status" value="1"/>
</dbReference>
<dbReference type="FunFam" id="1.20.1250.20:FF:000134">
    <property type="entry name" value="MFS sugar transporter protein"/>
    <property type="match status" value="1"/>
</dbReference>
<dbReference type="Gene3D" id="1.20.1250.20">
    <property type="entry name" value="MFS general substrate transporter like domains"/>
    <property type="match status" value="1"/>
</dbReference>
<sequence length="530" mass="58014">MSTYSPKKAEYSTAPQKTFLGQTKATWYIYWVCGVASIANIFQGFDGGIYSIILSDQRFIDYFGVAGARLGVVSSMINLGNVIGNLFVAWWFIWYTGRRGAFALGTVILLVGVALQAGAVAFAMIVVGRIISGIGTAIIGTSLAAYQAEVSPPEIRGRVVSFVQLSYQIGVLISYCVGLGTVNIAGENSWRTATALQCVPGVVLIAASFTIPESPRWLLERHPEKPERALRELAKLRLLPEDHPTVRDEYVDMVVARQYRLEHQGELSWWAFLSQYAVWRRLAYGMATMALGQISGVGALMIYGVLIFESLGFSSGTMSLLLNVVSGVLCLLATLITTGGVDKWGRRITLLAGSALMVLSYVIIAALSDGFPADTNPNRAASIVQVIFIFVIEMAYSGALGPTAWIYASEIFPTHLRDKGVNMSQAAQQTTTLWINQAWPVMFDNIGHNAYWILVAINLLGFLMVLFFWPETKGISLEHMDKIFGEVDHVEAYRGEHRLENPEAVDAIVEKAVSHHLEDASSHSVDAGQP</sequence>
<feature type="transmembrane region" description="Helical" evidence="9">
    <location>
        <begin position="282"/>
        <end position="308"/>
    </location>
</feature>
<evidence type="ECO:0000256" key="2">
    <source>
        <dbReference type="ARBA" id="ARBA00010992"/>
    </source>
</evidence>
<feature type="transmembrane region" description="Helical" evidence="9">
    <location>
        <begin position="100"/>
        <end position="123"/>
    </location>
</feature>
<dbReference type="NCBIfam" id="TIGR00879">
    <property type="entry name" value="SP"/>
    <property type="match status" value="1"/>
</dbReference>
<dbReference type="PROSITE" id="PS50850">
    <property type="entry name" value="MFS"/>
    <property type="match status" value="1"/>
</dbReference>
<dbReference type="InterPro" id="IPR005828">
    <property type="entry name" value="MFS_sugar_transport-like"/>
</dbReference>
<dbReference type="PANTHER" id="PTHR48022">
    <property type="entry name" value="PLASTIDIC GLUCOSE TRANSPORTER 4"/>
    <property type="match status" value="1"/>
</dbReference>
<dbReference type="InParanoid" id="A0A165JXV2"/>
<dbReference type="InterPro" id="IPR050360">
    <property type="entry name" value="MFS_Sugar_Transporters"/>
</dbReference>
<dbReference type="GO" id="GO:0016020">
    <property type="term" value="C:membrane"/>
    <property type="evidence" value="ECO:0007669"/>
    <property type="project" value="UniProtKB-SubCell"/>
</dbReference>
<dbReference type="SUPFAM" id="SSF103473">
    <property type="entry name" value="MFS general substrate transporter"/>
    <property type="match status" value="1"/>
</dbReference>
<dbReference type="AlphaFoldDB" id="A0A165JXV2"/>
<proteinExistence type="inferred from homology"/>
<organism evidence="11 12">
    <name type="scientific">Calocera cornea HHB12733</name>
    <dbReference type="NCBI Taxonomy" id="1353952"/>
    <lineage>
        <taxon>Eukaryota</taxon>
        <taxon>Fungi</taxon>
        <taxon>Dikarya</taxon>
        <taxon>Basidiomycota</taxon>
        <taxon>Agaricomycotina</taxon>
        <taxon>Dacrymycetes</taxon>
        <taxon>Dacrymycetales</taxon>
        <taxon>Dacrymycetaceae</taxon>
        <taxon>Calocera</taxon>
    </lineage>
</organism>
<evidence type="ECO:0000256" key="7">
    <source>
        <dbReference type="ARBA" id="ARBA00049119"/>
    </source>
</evidence>
<evidence type="ECO:0000313" key="12">
    <source>
        <dbReference type="Proteomes" id="UP000076842"/>
    </source>
</evidence>
<feature type="transmembrane region" description="Helical" evidence="9">
    <location>
        <begin position="70"/>
        <end position="94"/>
    </location>
</feature>
<feature type="transmembrane region" description="Helical" evidence="9">
    <location>
        <begin position="450"/>
        <end position="469"/>
    </location>
</feature>
<evidence type="ECO:0000256" key="6">
    <source>
        <dbReference type="ARBA" id="ARBA00023136"/>
    </source>
</evidence>
<evidence type="ECO:0000256" key="8">
    <source>
        <dbReference type="RuleBase" id="RU003346"/>
    </source>
</evidence>
<evidence type="ECO:0000259" key="10">
    <source>
        <dbReference type="PROSITE" id="PS50850"/>
    </source>
</evidence>
<feature type="transmembrane region" description="Helical" evidence="9">
    <location>
        <begin position="28"/>
        <end position="49"/>
    </location>
</feature>
<keyword evidence="4 9" id="KW-0812">Transmembrane</keyword>
<reference evidence="11 12" key="1">
    <citation type="journal article" date="2016" name="Mol. Biol. Evol.">
        <title>Comparative Genomics of Early-Diverging Mushroom-Forming Fungi Provides Insights into the Origins of Lignocellulose Decay Capabilities.</title>
        <authorList>
            <person name="Nagy L.G."/>
            <person name="Riley R."/>
            <person name="Tritt A."/>
            <person name="Adam C."/>
            <person name="Daum C."/>
            <person name="Floudas D."/>
            <person name="Sun H."/>
            <person name="Yadav J.S."/>
            <person name="Pangilinan J."/>
            <person name="Larsson K.H."/>
            <person name="Matsuura K."/>
            <person name="Barry K."/>
            <person name="Labutti K."/>
            <person name="Kuo R."/>
            <person name="Ohm R.A."/>
            <person name="Bhattacharya S.S."/>
            <person name="Shirouzu T."/>
            <person name="Yoshinaga Y."/>
            <person name="Martin F.M."/>
            <person name="Grigoriev I.V."/>
            <person name="Hibbett D.S."/>
        </authorList>
    </citation>
    <scope>NUCLEOTIDE SEQUENCE [LARGE SCALE GENOMIC DNA]</scope>
    <source>
        <strain evidence="11 12">HHB12733</strain>
    </source>
</reference>
<keyword evidence="12" id="KW-1185">Reference proteome</keyword>
<dbReference type="OrthoDB" id="6133115at2759"/>
<dbReference type="InterPro" id="IPR020846">
    <property type="entry name" value="MFS_dom"/>
</dbReference>
<dbReference type="InterPro" id="IPR003663">
    <property type="entry name" value="Sugar/inositol_transpt"/>
</dbReference>
<evidence type="ECO:0000313" key="11">
    <source>
        <dbReference type="EMBL" id="KZT62409.1"/>
    </source>
</evidence>
<dbReference type="GO" id="GO:0005351">
    <property type="term" value="F:carbohydrate:proton symporter activity"/>
    <property type="evidence" value="ECO:0007669"/>
    <property type="project" value="TreeGrafter"/>
</dbReference>
<feature type="transmembrane region" description="Helical" evidence="9">
    <location>
        <begin position="130"/>
        <end position="147"/>
    </location>
</feature>